<dbReference type="STRING" id="54262.CHITON_0305"/>
<organism evidence="3 4">
    <name type="scientific">Thermococcus chitonophagus</name>
    <dbReference type="NCBI Taxonomy" id="54262"/>
    <lineage>
        <taxon>Archaea</taxon>
        <taxon>Methanobacteriati</taxon>
        <taxon>Methanobacteriota</taxon>
        <taxon>Thermococci</taxon>
        <taxon>Thermococcales</taxon>
        <taxon>Thermococcaceae</taxon>
        <taxon>Thermococcus</taxon>
    </lineage>
</organism>
<proteinExistence type="predicted"/>
<evidence type="ECO:0000313" key="5">
    <source>
        <dbReference type="Proteomes" id="UP000250189"/>
    </source>
</evidence>
<reference evidence="4" key="2">
    <citation type="submission" date="2016-01" db="EMBL/GenBank/DDBJ databases">
        <authorList>
            <person name="Vorgias C.E."/>
        </authorList>
    </citation>
    <scope>NUCLEOTIDE SEQUENCE [LARGE SCALE GENOMIC DNA]</scope>
</reference>
<feature type="transmembrane region" description="Helical" evidence="1">
    <location>
        <begin position="15"/>
        <end position="34"/>
    </location>
</feature>
<dbReference type="Proteomes" id="UP000093069">
    <property type="component" value="Chromosome I"/>
</dbReference>
<dbReference type="AlphaFoldDB" id="A0A170SBN1"/>
<dbReference type="KEGG" id="tch:CHITON_0305"/>
<dbReference type="EMBL" id="CP015193">
    <property type="protein sequence ID" value="ASJ15847.1"/>
    <property type="molecule type" value="Genomic_DNA"/>
</dbReference>
<evidence type="ECO:0000313" key="3">
    <source>
        <dbReference type="EMBL" id="CUX77084.1"/>
    </source>
</evidence>
<reference evidence="2 5" key="3">
    <citation type="submission" date="2016-04" db="EMBL/GenBank/DDBJ databases">
        <title>Complete genome sequence of Thermococcus chitonophagus type strain GC74.</title>
        <authorList>
            <person name="Oger P.M."/>
        </authorList>
    </citation>
    <scope>NUCLEOTIDE SEQUENCE [LARGE SCALE GENOMIC DNA]</scope>
    <source>
        <strain evidence="2 5">GC74</strain>
    </source>
</reference>
<gene>
    <name evidence="2" type="ORF">A3L04_01535</name>
    <name evidence="3" type="ORF">CHITON_0305</name>
</gene>
<sequence length="82" mass="9488">MVENNWEKMSKEKRAVLVLYTICIIMAIGIFLYLTRVKGYTPDNLLKLALMDLLPVLAVYFIGAIIIWKRYGSKLEEAHLKV</sequence>
<protein>
    <submittedName>
        <fullName evidence="3">Uncharacterized protein</fullName>
    </submittedName>
</protein>
<keyword evidence="1" id="KW-0812">Transmembrane</keyword>
<keyword evidence="1" id="KW-1133">Transmembrane helix</keyword>
<feature type="transmembrane region" description="Helical" evidence="1">
    <location>
        <begin position="46"/>
        <end position="68"/>
    </location>
</feature>
<accession>A0A170SBN1</accession>
<dbReference type="Proteomes" id="UP000250189">
    <property type="component" value="Chromosome"/>
</dbReference>
<dbReference type="EMBL" id="LN999010">
    <property type="protein sequence ID" value="CUX77084.1"/>
    <property type="molecule type" value="Genomic_DNA"/>
</dbReference>
<keyword evidence="1" id="KW-0472">Membrane</keyword>
<evidence type="ECO:0000313" key="2">
    <source>
        <dbReference type="EMBL" id="ASJ15847.1"/>
    </source>
</evidence>
<reference evidence="3" key="1">
    <citation type="submission" date="2016-01" db="EMBL/GenBank/DDBJ databases">
        <authorList>
            <person name="McClelland M."/>
            <person name="Jain A."/>
            <person name="Saraogi P."/>
            <person name="Mendelson R."/>
            <person name="Westerman R."/>
            <person name="SanMiguel P."/>
            <person name="Csonka L."/>
        </authorList>
    </citation>
    <scope>NUCLEOTIDE SEQUENCE</scope>
    <source>
        <strain evidence="3">1</strain>
    </source>
</reference>
<evidence type="ECO:0000256" key="1">
    <source>
        <dbReference type="SAM" id="Phobius"/>
    </source>
</evidence>
<keyword evidence="5" id="KW-1185">Reference proteome</keyword>
<evidence type="ECO:0000313" key="4">
    <source>
        <dbReference type="Proteomes" id="UP000093069"/>
    </source>
</evidence>
<name>A0A170SBN1_9EURY</name>